<dbReference type="Proteomes" id="UP000240971">
    <property type="component" value="Unassembled WGS sequence"/>
</dbReference>
<keyword evidence="2" id="KW-1185">Reference proteome</keyword>
<dbReference type="AlphaFoldDB" id="A0A2P8HRS0"/>
<proteinExistence type="predicted"/>
<reference evidence="1 2" key="1">
    <citation type="submission" date="2018-03" db="EMBL/GenBank/DDBJ databases">
        <title>Genomic Encyclopedia of Archaeal and Bacterial Type Strains, Phase II (KMG-II): from individual species to whole genera.</title>
        <authorList>
            <person name="Goeker M."/>
        </authorList>
    </citation>
    <scope>NUCLEOTIDE SEQUENCE [LARGE SCALE GENOMIC DNA]</scope>
    <source>
        <strain evidence="1 2">DSM 24859</strain>
    </source>
</reference>
<gene>
    <name evidence="1" type="ORF">CLV51_101213</name>
</gene>
<protein>
    <submittedName>
        <fullName evidence="1">Uncharacterized protein</fullName>
    </submittedName>
</protein>
<dbReference type="OrthoDB" id="646090at2"/>
<organism evidence="1 2">
    <name type="scientific">Chitinophaga niastensis</name>
    <dbReference type="NCBI Taxonomy" id="536980"/>
    <lineage>
        <taxon>Bacteria</taxon>
        <taxon>Pseudomonadati</taxon>
        <taxon>Bacteroidota</taxon>
        <taxon>Chitinophagia</taxon>
        <taxon>Chitinophagales</taxon>
        <taxon>Chitinophagaceae</taxon>
        <taxon>Chitinophaga</taxon>
    </lineage>
</organism>
<evidence type="ECO:0000313" key="1">
    <source>
        <dbReference type="EMBL" id="PSL48884.1"/>
    </source>
</evidence>
<dbReference type="RefSeq" id="WP_106526158.1">
    <property type="nucleotide sequence ID" value="NZ_PYAW01000001.1"/>
</dbReference>
<accession>A0A2P8HRS0</accession>
<dbReference type="EMBL" id="PYAW01000001">
    <property type="protein sequence ID" value="PSL48884.1"/>
    <property type="molecule type" value="Genomic_DNA"/>
</dbReference>
<evidence type="ECO:0000313" key="2">
    <source>
        <dbReference type="Proteomes" id="UP000240971"/>
    </source>
</evidence>
<sequence>MQKKPSAEKLVFNKLLDQYIYLGLPIDKIDVKTEFTIHNLKDIHDTLPYKSPIYRTNFFSFVFAKNAKGKYTTDEQCPKT</sequence>
<name>A0A2P8HRS0_CHINA</name>
<comment type="caution">
    <text evidence="1">The sequence shown here is derived from an EMBL/GenBank/DDBJ whole genome shotgun (WGS) entry which is preliminary data.</text>
</comment>